<dbReference type="PANTHER" id="PTHR43756">
    <property type="entry name" value="CHOLINE MONOOXYGENASE, CHLOROPLASTIC"/>
    <property type="match status" value="1"/>
</dbReference>
<accession>A0A9W8VBA7</accession>
<comment type="caution">
    <text evidence="7">The sequence shown here is derived from an EMBL/GenBank/DDBJ whole genome shotgun (WGS) entry which is preliminary data.</text>
</comment>
<keyword evidence="3" id="KW-0560">Oxidoreductase</keyword>
<feature type="domain" description="Rieske" evidence="6">
    <location>
        <begin position="70"/>
        <end position="157"/>
    </location>
</feature>
<evidence type="ECO:0000256" key="2">
    <source>
        <dbReference type="ARBA" id="ARBA00022723"/>
    </source>
</evidence>
<dbReference type="PANTHER" id="PTHR43756:SF6">
    <property type="entry name" value="CLUSTER-BINDING PROTEIN, PUTATIVE (AFU_ORTHOLOGUE AFUA_6G03920)-RELATED"/>
    <property type="match status" value="1"/>
</dbReference>
<reference evidence="7" key="1">
    <citation type="submission" date="2022-09" db="EMBL/GenBank/DDBJ databases">
        <title>Fusarium specimens isolated from Avocado Roots.</title>
        <authorList>
            <person name="Stajich J."/>
            <person name="Roper C."/>
            <person name="Heimlech-Rivalta G."/>
        </authorList>
    </citation>
    <scope>NUCLEOTIDE SEQUENCE</scope>
    <source>
        <strain evidence="7">CF00136</strain>
    </source>
</reference>
<evidence type="ECO:0000256" key="4">
    <source>
        <dbReference type="ARBA" id="ARBA00023004"/>
    </source>
</evidence>
<organism evidence="7 8">
    <name type="scientific">Fusarium torreyae</name>
    <dbReference type="NCBI Taxonomy" id="1237075"/>
    <lineage>
        <taxon>Eukaryota</taxon>
        <taxon>Fungi</taxon>
        <taxon>Dikarya</taxon>
        <taxon>Ascomycota</taxon>
        <taxon>Pezizomycotina</taxon>
        <taxon>Sordariomycetes</taxon>
        <taxon>Hypocreomycetidae</taxon>
        <taxon>Hypocreales</taxon>
        <taxon>Nectriaceae</taxon>
        <taxon>Fusarium</taxon>
    </lineage>
</organism>
<keyword evidence="4" id="KW-0408">Iron</keyword>
<dbReference type="Gene3D" id="3.90.380.10">
    <property type="entry name" value="Naphthalene 1,2-dioxygenase Alpha Subunit, Chain A, domain 1"/>
    <property type="match status" value="1"/>
</dbReference>
<dbReference type="GO" id="GO:0016491">
    <property type="term" value="F:oxidoreductase activity"/>
    <property type="evidence" value="ECO:0007669"/>
    <property type="project" value="UniProtKB-KW"/>
</dbReference>
<evidence type="ECO:0000313" key="7">
    <source>
        <dbReference type="EMBL" id="KAJ4252920.1"/>
    </source>
</evidence>
<dbReference type="Pfam" id="PF00355">
    <property type="entry name" value="Rieske"/>
    <property type="match status" value="1"/>
</dbReference>
<evidence type="ECO:0000259" key="6">
    <source>
        <dbReference type="PROSITE" id="PS51296"/>
    </source>
</evidence>
<dbReference type="AlphaFoldDB" id="A0A9W8VBA7"/>
<evidence type="ECO:0000256" key="1">
    <source>
        <dbReference type="ARBA" id="ARBA00022714"/>
    </source>
</evidence>
<dbReference type="EMBL" id="JAOQAZ010000025">
    <property type="protein sequence ID" value="KAJ4252920.1"/>
    <property type="molecule type" value="Genomic_DNA"/>
</dbReference>
<name>A0A9W8VBA7_9HYPO</name>
<keyword evidence="8" id="KW-1185">Reference proteome</keyword>
<keyword evidence="2" id="KW-0479">Metal-binding</keyword>
<dbReference type="Proteomes" id="UP001152049">
    <property type="component" value="Unassembled WGS sequence"/>
</dbReference>
<protein>
    <recommendedName>
        <fullName evidence="6">Rieske domain-containing protein</fullName>
    </recommendedName>
</protein>
<dbReference type="InterPro" id="IPR036922">
    <property type="entry name" value="Rieske_2Fe-2S_sf"/>
</dbReference>
<dbReference type="PROSITE" id="PS51296">
    <property type="entry name" value="RIESKE"/>
    <property type="match status" value="1"/>
</dbReference>
<dbReference type="CDD" id="cd03469">
    <property type="entry name" value="Rieske_RO_Alpha_N"/>
    <property type="match status" value="1"/>
</dbReference>
<dbReference type="GO" id="GO:0046872">
    <property type="term" value="F:metal ion binding"/>
    <property type="evidence" value="ECO:0007669"/>
    <property type="project" value="UniProtKB-KW"/>
</dbReference>
<dbReference type="Gene3D" id="2.102.10.10">
    <property type="entry name" value="Rieske [2Fe-2S] iron-sulphur domain"/>
    <property type="match status" value="1"/>
</dbReference>
<evidence type="ECO:0000256" key="5">
    <source>
        <dbReference type="ARBA" id="ARBA00023014"/>
    </source>
</evidence>
<keyword evidence="5" id="KW-0411">Iron-sulfur</keyword>
<keyword evidence="1" id="KW-0001">2Fe-2S</keyword>
<gene>
    <name evidence="7" type="ORF">NW762_010826</name>
</gene>
<sequence>MFTLIDISPYILCGTIFALALPLLLSSRALLSSKSRANQVSNKWFEPPKGWWTDTKRFSVEQRAIFSQSWICVSHRSRFVKAGDYIALDIAGFKVLFMLGKDGIVRVFHNICRHRAFPVARKASGSATILGCKYHGWSYNTKGELTKAPHFDDVAGFDKSQNGLFPIHTKTDDNGFVHINLSSSPEAGHTKLASAKSTGRPAIVDQNQHFLGSWEVKGRFNWKVPAIDSDGEAPSVSSLDILSRLFASPSTGTLRFSPLTTVYTPSGSPVWYQLTYSPESVRQTTVRCDVYSKLKQGALDFEKCLKPSLENEIQSTIRKHEETYAKLVSSGHALEEGVDEQAMIADMVNIHVQKEKSDGAEIRPAAVKKCQSDGYAKAEGICKALEGSQSLGDLGW</sequence>
<dbReference type="PRINTS" id="PR00090">
    <property type="entry name" value="RNGDIOXGNASE"/>
</dbReference>
<dbReference type="OrthoDB" id="426882at2759"/>
<dbReference type="InterPro" id="IPR001663">
    <property type="entry name" value="Rng_hydr_dOase-A"/>
</dbReference>
<evidence type="ECO:0000313" key="8">
    <source>
        <dbReference type="Proteomes" id="UP001152049"/>
    </source>
</evidence>
<dbReference type="GO" id="GO:0051537">
    <property type="term" value="F:2 iron, 2 sulfur cluster binding"/>
    <property type="evidence" value="ECO:0007669"/>
    <property type="project" value="UniProtKB-KW"/>
</dbReference>
<dbReference type="InterPro" id="IPR017941">
    <property type="entry name" value="Rieske_2Fe-2S"/>
</dbReference>
<dbReference type="SUPFAM" id="SSF50022">
    <property type="entry name" value="ISP domain"/>
    <property type="match status" value="1"/>
</dbReference>
<evidence type="ECO:0000256" key="3">
    <source>
        <dbReference type="ARBA" id="ARBA00023002"/>
    </source>
</evidence>
<proteinExistence type="predicted"/>